<sequence length="80" mass="8657">MSVRLQIASLVFLMVQSVLFGAGAILVLATPLAELARSLMPLVVVVSLGLSVPLSWHIAPRLQVRQRARPQLRLVWSSGA</sequence>
<gene>
    <name evidence="2" type="ORF">DES45_103144</name>
</gene>
<evidence type="ECO:0000313" key="2">
    <source>
        <dbReference type="EMBL" id="RDI59888.1"/>
    </source>
</evidence>
<keyword evidence="1" id="KW-0812">Transmembrane</keyword>
<accession>A0A370HMY7</accession>
<proteinExistence type="predicted"/>
<keyword evidence="1" id="KW-1133">Transmembrane helix</keyword>
<dbReference type="OrthoDB" id="7889159at2"/>
<organism evidence="2 3">
    <name type="scientific">Microvirga subterranea</name>
    <dbReference type="NCBI Taxonomy" id="186651"/>
    <lineage>
        <taxon>Bacteria</taxon>
        <taxon>Pseudomonadati</taxon>
        <taxon>Pseudomonadota</taxon>
        <taxon>Alphaproteobacteria</taxon>
        <taxon>Hyphomicrobiales</taxon>
        <taxon>Methylobacteriaceae</taxon>
        <taxon>Microvirga</taxon>
    </lineage>
</organism>
<name>A0A370HMY7_9HYPH</name>
<feature type="transmembrane region" description="Helical" evidence="1">
    <location>
        <begin position="7"/>
        <end position="33"/>
    </location>
</feature>
<dbReference type="Proteomes" id="UP000254925">
    <property type="component" value="Unassembled WGS sequence"/>
</dbReference>
<evidence type="ECO:0008006" key="4">
    <source>
        <dbReference type="Google" id="ProtNLM"/>
    </source>
</evidence>
<feature type="transmembrane region" description="Helical" evidence="1">
    <location>
        <begin position="39"/>
        <end position="59"/>
    </location>
</feature>
<keyword evidence="3" id="KW-1185">Reference proteome</keyword>
<dbReference type="RefSeq" id="WP_114769613.1">
    <property type="nucleotide sequence ID" value="NZ_QQBB01000003.1"/>
</dbReference>
<evidence type="ECO:0000313" key="3">
    <source>
        <dbReference type="Proteomes" id="UP000254925"/>
    </source>
</evidence>
<evidence type="ECO:0000256" key="1">
    <source>
        <dbReference type="SAM" id="Phobius"/>
    </source>
</evidence>
<dbReference type="AlphaFoldDB" id="A0A370HMY7"/>
<dbReference type="EMBL" id="QQBB01000003">
    <property type="protein sequence ID" value="RDI59888.1"/>
    <property type="molecule type" value="Genomic_DNA"/>
</dbReference>
<keyword evidence="1" id="KW-0472">Membrane</keyword>
<protein>
    <recommendedName>
        <fullName evidence="4">MFS transporter</fullName>
    </recommendedName>
</protein>
<reference evidence="2 3" key="1">
    <citation type="submission" date="2018-07" db="EMBL/GenBank/DDBJ databases">
        <title>Genomic Encyclopedia of Type Strains, Phase IV (KMG-IV): sequencing the most valuable type-strain genomes for metagenomic binning, comparative biology and taxonomic classification.</title>
        <authorList>
            <person name="Goeker M."/>
        </authorList>
    </citation>
    <scope>NUCLEOTIDE SEQUENCE [LARGE SCALE GENOMIC DNA]</scope>
    <source>
        <strain evidence="2 3">DSM 14364</strain>
    </source>
</reference>
<comment type="caution">
    <text evidence="2">The sequence shown here is derived from an EMBL/GenBank/DDBJ whole genome shotgun (WGS) entry which is preliminary data.</text>
</comment>